<reference evidence="2" key="2">
    <citation type="submission" date="2012-11" db="EMBL/GenBank/DDBJ databases">
        <authorList>
            <person name="Kuo A."/>
            <person name="Curtis B.A."/>
            <person name="Tanifuji G."/>
            <person name="Burki F."/>
            <person name="Gruber A."/>
            <person name="Irimia M."/>
            <person name="Maruyama S."/>
            <person name="Arias M.C."/>
            <person name="Ball S.G."/>
            <person name="Gile G.H."/>
            <person name="Hirakawa Y."/>
            <person name="Hopkins J.F."/>
            <person name="Rensing S.A."/>
            <person name="Schmutz J."/>
            <person name="Symeonidi A."/>
            <person name="Elias M."/>
            <person name="Eveleigh R.J."/>
            <person name="Herman E.K."/>
            <person name="Klute M.J."/>
            <person name="Nakayama T."/>
            <person name="Obornik M."/>
            <person name="Reyes-Prieto A."/>
            <person name="Armbrust E.V."/>
            <person name="Aves S.J."/>
            <person name="Beiko R.G."/>
            <person name="Coutinho P."/>
            <person name="Dacks J.B."/>
            <person name="Durnford D.G."/>
            <person name="Fast N.M."/>
            <person name="Green B.R."/>
            <person name="Grisdale C."/>
            <person name="Hempe F."/>
            <person name="Henrissat B."/>
            <person name="Hoppner M.P."/>
            <person name="Ishida K.-I."/>
            <person name="Kim E."/>
            <person name="Koreny L."/>
            <person name="Kroth P.G."/>
            <person name="Liu Y."/>
            <person name="Malik S.-B."/>
            <person name="Maier U.G."/>
            <person name="McRose D."/>
            <person name="Mock T."/>
            <person name="Neilson J.A."/>
            <person name="Onodera N.T."/>
            <person name="Poole A.M."/>
            <person name="Pritham E.J."/>
            <person name="Richards T.A."/>
            <person name="Rocap G."/>
            <person name="Roy S.W."/>
            <person name="Sarai C."/>
            <person name="Schaack S."/>
            <person name="Shirato S."/>
            <person name="Slamovits C.H."/>
            <person name="Spencer D.F."/>
            <person name="Suzuki S."/>
            <person name="Worden A.Z."/>
            <person name="Zauner S."/>
            <person name="Barry K."/>
            <person name="Bell C."/>
            <person name="Bharti A.K."/>
            <person name="Crow J.A."/>
            <person name="Grimwood J."/>
            <person name="Kramer R."/>
            <person name="Lindquist E."/>
            <person name="Lucas S."/>
            <person name="Salamov A."/>
            <person name="McFadden G.I."/>
            <person name="Lane C.E."/>
            <person name="Keeling P.J."/>
            <person name="Gray M.W."/>
            <person name="Grigoriev I.V."/>
            <person name="Archibald J.M."/>
        </authorList>
    </citation>
    <scope>NUCLEOTIDE SEQUENCE</scope>
    <source>
        <strain evidence="2">CCMP2712</strain>
    </source>
</reference>
<sequence length="60" mass="6395">MEKGTPGNLNALGAIARHGLNLKPLAGNKLAGSFFSHKLFENKSLASSLLDDDDTDQLEI</sequence>
<evidence type="ECO:0000313" key="1">
    <source>
        <dbReference type="EnsemblProtists" id="EKX52805"/>
    </source>
</evidence>
<name>A0A0C3U9G7_GUITC</name>
<accession>A0A0C3U9G7</accession>
<evidence type="ECO:0000313" key="2">
    <source>
        <dbReference type="Proteomes" id="UP000011087"/>
    </source>
</evidence>
<protein>
    <submittedName>
        <fullName evidence="1">Uncharacterized protein</fullName>
    </submittedName>
</protein>
<dbReference type="Proteomes" id="UP000011087">
    <property type="component" value="Unassembled WGS sequence"/>
</dbReference>
<reference evidence="1" key="3">
    <citation type="submission" date="2015-06" db="UniProtKB">
        <authorList>
            <consortium name="EnsemblProtists"/>
        </authorList>
    </citation>
    <scope>IDENTIFICATION</scope>
</reference>
<dbReference type="EnsemblProtists" id="EKX52805">
    <property type="protein sequence ID" value="EKX52805"/>
    <property type="gene ID" value="GUITHDRAFT_161079"/>
</dbReference>
<keyword evidence="2" id="KW-1185">Reference proteome</keyword>
<organism evidence="1 2">
    <name type="scientific">Guillardia theta (strain CCMP2712)</name>
    <name type="common">Cryptophyte</name>
    <dbReference type="NCBI Taxonomy" id="905079"/>
    <lineage>
        <taxon>Eukaryota</taxon>
        <taxon>Cryptophyceae</taxon>
        <taxon>Pyrenomonadales</taxon>
        <taxon>Geminigeraceae</taxon>
        <taxon>Guillardia</taxon>
    </lineage>
</organism>
<dbReference type="AlphaFoldDB" id="A0A0C3U9G7"/>
<reference evidence="2" key="1">
    <citation type="journal article" date="2012" name="Nature">
        <title>Algal genomes reveal evolutionary mosaicism and the fate of nucleomorphs.</title>
        <authorList>
            <consortium name="DOE Joint Genome Institute"/>
            <person name="Curtis B.A."/>
            <person name="Tanifuji G."/>
            <person name="Burki F."/>
            <person name="Gruber A."/>
            <person name="Irimia M."/>
            <person name="Maruyama S."/>
            <person name="Arias M.C."/>
            <person name="Ball S.G."/>
            <person name="Gile G.H."/>
            <person name="Hirakawa Y."/>
            <person name="Hopkins J.F."/>
            <person name="Kuo A."/>
            <person name="Rensing S.A."/>
            <person name="Schmutz J."/>
            <person name="Symeonidi A."/>
            <person name="Elias M."/>
            <person name="Eveleigh R.J."/>
            <person name="Herman E.K."/>
            <person name="Klute M.J."/>
            <person name="Nakayama T."/>
            <person name="Obornik M."/>
            <person name="Reyes-Prieto A."/>
            <person name="Armbrust E.V."/>
            <person name="Aves S.J."/>
            <person name="Beiko R.G."/>
            <person name="Coutinho P."/>
            <person name="Dacks J.B."/>
            <person name="Durnford D.G."/>
            <person name="Fast N.M."/>
            <person name="Green B.R."/>
            <person name="Grisdale C.J."/>
            <person name="Hempel F."/>
            <person name="Henrissat B."/>
            <person name="Hoppner M.P."/>
            <person name="Ishida K."/>
            <person name="Kim E."/>
            <person name="Koreny L."/>
            <person name="Kroth P.G."/>
            <person name="Liu Y."/>
            <person name="Malik S.B."/>
            <person name="Maier U.G."/>
            <person name="McRose D."/>
            <person name="Mock T."/>
            <person name="Neilson J.A."/>
            <person name="Onodera N.T."/>
            <person name="Poole A.M."/>
            <person name="Pritham E.J."/>
            <person name="Richards T.A."/>
            <person name="Rocap G."/>
            <person name="Roy S.W."/>
            <person name="Sarai C."/>
            <person name="Schaack S."/>
            <person name="Shirato S."/>
            <person name="Slamovits C.H."/>
            <person name="Spencer D.F."/>
            <person name="Suzuki S."/>
            <person name="Worden A.Z."/>
            <person name="Zauner S."/>
            <person name="Barry K."/>
            <person name="Bell C."/>
            <person name="Bharti A.K."/>
            <person name="Crow J.A."/>
            <person name="Grimwood J."/>
            <person name="Kramer R."/>
            <person name="Lindquist E."/>
            <person name="Lucas S."/>
            <person name="Salamov A."/>
            <person name="McFadden G.I."/>
            <person name="Lane C.E."/>
            <person name="Keeling P.J."/>
            <person name="Gray M.W."/>
            <person name="Grigoriev I.V."/>
            <person name="Archibald J.M."/>
        </authorList>
    </citation>
    <scope>NUCLEOTIDE SEQUENCE</scope>
    <source>
        <strain evidence="2">CCMP2712</strain>
    </source>
</reference>
<proteinExistence type="predicted"/>